<dbReference type="GO" id="GO:0008168">
    <property type="term" value="F:methyltransferase activity"/>
    <property type="evidence" value="ECO:0007669"/>
    <property type="project" value="UniProtKB-KW"/>
</dbReference>
<feature type="compositionally biased region" description="Basic residues" evidence="1">
    <location>
        <begin position="118"/>
        <end position="128"/>
    </location>
</feature>
<protein>
    <submittedName>
        <fullName evidence="2">BchE/P-methylase family protein</fullName>
    </submittedName>
</protein>
<feature type="compositionally biased region" description="Basic residues" evidence="1">
    <location>
        <begin position="333"/>
        <end position="343"/>
    </location>
</feature>
<dbReference type="AlphaFoldDB" id="A0A6J4UKQ1"/>
<dbReference type="GO" id="GO:0032259">
    <property type="term" value="P:methylation"/>
    <property type="evidence" value="ECO:0007669"/>
    <property type="project" value="UniProtKB-KW"/>
</dbReference>
<feature type="non-terminal residue" evidence="2">
    <location>
        <position position="470"/>
    </location>
</feature>
<feature type="compositionally biased region" description="Basic and acidic residues" evidence="1">
    <location>
        <begin position="278"/>
        <end position="297"/>
    </location>
</feature>
<feature type="compositionally biased region" description="Basic and acidic residues" evidence="1">
    <location>
        <begin position="1"/>
        <end position="11"/>
    </location>
</feature>
<feature type="compositionally biased region" description="Basic and acidic residues" evidence="1">
    <location>
        <begin position="434"/>
        <end position="456"/>
    </location>
</feature>
<keyword evidence="2" id="KW-0808">Transferase</keyword>
<feature type="non-terminal residue" evidence="2">
    <location>
        <position position="1"/>
    </location>
</feature>
<gene>
    <name evidence="2" type="ORF">AVDCRST_MAG59-1669</name>
</gene>
<dbReference type="EMBL" id="CADCWF010000102">
    <property type="protein sequence ID" value="CAA9549968.1"/>
    <property type="molecule type" value="Genomic_DNA"/>
</dbReference>
<feature type="region of interest" description="Disordered" evidence="1">
    <location>
        <begin position="1"/>
        <end position="470"/>
    </location>
</feature>
<proteinExistence type="predicted"/>
<organism evidence="2">
    <name type="scientific">uncultured Thermomicrobiales bacterium</name>
    <dbReference type="NCBI Taxonomy" id="1645740"/>
    <lineage>
        <taxon>Bacteria</taxon>
        <taxon>Pseudomonadati</taxon>
        <taxon>Thermomicrobiota</taxon>
        <taxon>Thermomicrobia</taxon>
        <taxon>Thermomicrobiales</taxon>
        <taxon>environmental samples</taxon>
    </lineage>
</organism>
<sequence length="470" mass="50373">EDRADRDERGARVQAGTERARDDAAGVRRARQDRRRDAQSLAADPGRDDPGPVRGELPRDRRPPPNGRAAGVRPGRHRLLHRPGQGRLRGRPPLPGARRQDGHRGTARDGDAAGGAGPRRRRGRRRGRAGLAGRPGRFRGGQARRDLRGEGAGVRPGRGADAPVRPARPGEVQPDHGPDRPRLPLEVRVLRLLDPAHTAVQDEAGGEDDRRDPGGQGDLAAPVRRVRRRQQLRRQEARQGAAAGGGGREHPLVHRDGHRGRRGRGAARPDAGVGLRPGADRPGEPDRGRAGGDRDPAQLETRQVRGLPGGDCPDPGPRDRRQRLLRAGDGRRHGLRLRRHPPVRRGERTVRGPDHGGDGLPGDAALPPAAGRGAAARPDGLGEMHRLRRQRAAAADVGRGAGGGVRRAGPAALLGRGGADPEGRVPAAVAVGGDAERNTGGRPWQRDGRLRWDGARRHPSGRSSCWRRSM</sequence>
<keyword evidence="2" id="KW-0489">Methyltransferase</keyword>
<feature type="compositionally biased region" description="Basic and acidic residues" evidence="1">
    <location>
        <begin position="344"/>
        <end position="357"/>
    </location>
</feature>
<feature type="compositionally biased region" description="Basic and acidic residues" evidence="1">
    <location>
        <begin position="173"/>
        <end position="191"/>
    </location>
</feature>
<reference evidence="2" key="1">
    <citation type="submission" date="2020-02" db="EMBL/GenBank/DDBJ databases">
        <authorList>
            <person name="Meier V. D."/>
        </authorList>
    </citation>
    <scope>NUCLEOTIDE SEQUENCE</scope>
    <source>
        <strain evidence="2">AVDCRST_MAG59</strain>
    </source>
</reference>
<feature type="compositionally biased region" description="Basic residues" evidence="1">
    <location>
        <begin position="256"/>
        <end position="265"/>
    </location>
</feature>
<feature type="compositionally biased region" description="Basic and acidic residues" evidence="1">
    <location>
        <begin position="45"/>
        <end position="63"/>
    </location>
</feature>
<accession>A0A6J4UKQ1</accession>
<evidence type="ECO:0000256" key="1">
    <source>
        <dbReference type="SAM" id="MobiDB-lite"/>
    </source>
</evidence>
<evidence type="ECO:0000313" key="2">
    <source>
        <dbReference type="EMBL" id="CAA9549968.1"/>
    </source>
</evidence>
<feature type="compositionally biased region" description="Basic and acidic residues" evidence="1">
    <location>
        <begin position="98"/>
        <end position="111"/>
    </location>
</feature>
<feature type="compositionally biased region" description="Low complexity" evidence="1">
    <location>
        <begin position="361"/>
        <end position="379"/>
    </location>
</feature>
<name>A0A6J4UKQ1_9BACT</name>